<evidence type="ECO:0000313" key="10">
    <source>
        <dbReference type="EMBL" id="VUX37612.1"/>
    </source>
</evidence>
<name>A0A564W0T2_9FIRM</name>
<feature type="domain" description="Csp protease B prodomain" evidence="9">
    <location>
        <begin position="18"/>
        <end position="105"/>
    </location>
</feature>
<dbReference type="CDD" id="cd07478">
    <property type="entry name" value="Peptidases_S8_CspA-like"/>
    <property type="match status" value="1"/>
</dbReference>
<dbReference type="PRINTS" id="PR00723">
    <property type="entry name" value="SUBTILISIN"/>
</dbReference>
<dbReference type="PANTHER" id="PTHR43806:SF11">
    <property type="entry name" value="CEREVISIN-RELATED"/>
    <property type="match status" value="1"/>
</dbReference>
<dbReference type="InterPro" id="IPR023828">
    <property type="entry name" value="Peptidase_S8_Ser-AS"/>
</dbReference>
<dbReference type="PROSITE" id="PS00138">
    <property type="entry name" value="SUBTILASE_SER"/>
    <property type="match status" value="1"/>
</dbReference>
<keyword evidence="2 6" id="KW-0645">Protease</keyword>
<dbReference type="PROSITE" id="PS51892">
    <property type="entry name" value="SUBTILASE"/>
    <property type="match status" value="1"/>
</dbReference>
<dbReference type="AlphaFoldDB" id="A0A564W0T2"/>
<reference evidence="10 11" key="1">
    <citation type="submission" date="2019-07" db="EMBL/GenBank/DDBJ databases">
        <authorList>
            <person name="Hibberd C M."/>
            <person name="Gehrig L. J."/>
            <person name="Chang H.-W."/>
            <person name="Venkatesh S."/>
        </authorList>
    </citation>
    <scope>NUCLEOTIDE SEQUENCE [LARGE SCALE GENOMIC DNA]</scope>
    <source>
        <strain evidence="10">Blautia_luti_SSTS_Bg7063</strain>
    </source>
</reference>
<dbReference type="Gene3D" id="3.30.70.2980">
    <property type="match status" value="1"/>
</dbReference>
<evidence type="ECO:0000259" key="8">
    <source>
        <dbReference type="Pfam" id="PF00082"/>
    </source>
</evidence>
<dbReference type="Proteomes" id="UP000408482">
    <property type="component" value="Unassembled WGS sequence"/>
</dbReference>
<dbReference type="PIRSF" id="PIRSF037894">
    <property type="entry name" value="Subtilisin_rel_CspABC"/>
    <property type="match status" value="1"/>
</dbReference>
<gene>
    <name evidence="10" type="primary">aprX_2</name>
    <name evidence="10" type="ORF">RSSSTS7063_03169</name>
</gene>
<accession>A0A564W0T2</accession>
<dbReference type="InterPro" id="IPR050131">
    <property type="entry name" value="Peptidase_S8_subtilisin-like"/>
</dbReference>
<feature type="domain" description="Peptidase S8/S53" evidence="8">
    <location>
        <begin position="452"/>
        <end position="579"/>
    </location>
</feature>
<evidence type="ECO:0000256" key="2">
    <source>
        <dbReference type="ARBA" id="ARBA00022670"/>
    </source>
</evidence>
<feature type="active site" description="Charge relay system" evidence="5 6">
    <location>
        <position position="141"/>
    </location>
</feature>
<dbReference type="InterPro" id="IPR023827">
    <property type="entry name" value="Peptidase_S8_Asp-AS"/>
</dbReference>
<dbReference type="Gene3D" id="2.60.120.1290">
    <property type="match status" value="1"/>
</dbReference>
<dbReference type="SUPFAM" id="SSF52743">
    <property type="entry name" value="Subtilisin-like"/>
    <property type="match status" value="1"/>
</dbReference>
<dbReference type="InterPro" id="IPR034045">
    <property type="entry name" value="Pep_S8_CspA-like"/>
</dbReference>
<dbReference type="Pfam" id="PF00082">
    <property type="entry name" value="Peptidase_S8"/>
    <property type="match status" value="2"/>
</dbReference>
<organism evidence="10 11">
    <name type="scientific">Blautia luti</name>
    <dbReference type="NCBI Taxonomy" id="89014"/>
    <lineage>
        <taxon>Bacteria</taxon>
        <taxon>Bacillati</taxon>
        <taxon>Bacillota</taxon>
        <taxon>Clostridia</taxon>
        <taxon>Lachnospirales</taxon>
        <taxon>Lachnospiraceae</taxon>
        <taxon>Blautia</taxon>
    </lineage>
</organism>
<dbReference type="GO" id="GO:0004252">
    <property type="term" value="F:serine-type endopeptidase activity"/>
    <property type="evidence" value="ECO:0007669"/>
    <property type="project" value="UniProtKB-UniRule"/>
</dbReference>
<feature type="domain" description="Peptidase S8/S53" evidence="8">
    <location>
        <begin position="132"/>
        <end position="343"/>
    </location>
</feature>
<dbReference type="InterPro" id="IPR000209">
    <property type="entry name" value="Peptidase_S8/S53_dom"/>
</dbReference>
<evidence type="ECO:0000256" key="3">
    <source>
        <dbReference type="ARBA" id="ARBA00022801"/>
    </source>
</evidence>
<evidence type="ECO:0000256" key="4">
    <source>
        <dbReference type="ARBA" id="ARBA00022825"/>
    </source>
</evidence>
<comment type="similarity">
    <text evidence="1 6 7">Belongs to the peptidase S8 family.</text>
</comment>
<dbReference type="GO" id="GO:0006508">
    <property type="term" value="P:proteolysis"/>
    <property type="evidence" value="ECO:0007669"/>
    <property type="project" value="UniProtKB-KW"/>
</dbReference>
<protein>
    <submittedName>
        <fullName evidence="10">Serine protease AprX</fullName>
        <ecNumber evidence="10">3.4.21.-</ecNumber>
    </submittedName>
</protein>
<sequence length="592" mass="64505">MHIIKKCINGNESLMPDQKIENLLNLAMNALPQERAKSENLNVGYDPTTRLWDVIVKYSGPESGLGGERIQVVPLLGGYAVVTLPESEIAAYSVREQIEFIEKPKRLYFETFEEREASCILPVQNGADGLTGEGILVGIVDSGVDYFHPDFRNEDGSTRILRLWDQSVAGNPPENYVSGTEYTKEEIDEALALGETEGRRLVPSGDFSGHGTAVLGIAAGNGRASEGVNRGVAYRSDLLVVKMGNPRENSFPRTTELMEGIDYLIRQAVKMRKPIVINVSFGNNYGSHRGDSLLENYIDTVAAMGRTVIVTGTGNNGSQPWHAGGILQQGKTEEIQLAVGAFEPTLNVQLWKDYEDEMEIYLESPSGEQIGPLYERLGPQRHLLENTELLIYYGKPGPYQLSQEIYIDFIPEGNYVDSGVWKVLLSGKRVRSGQYFLWLPGGNVLNRGTGFYSPRAVGTLTIPSTAGKVISVGAYDSRQNAYADFSGRGSQFLPIRKPDLAAPGVSISAPVPGGGYATVTGTSFAAPFVSGSAALLMEWGIVKGNDPFLYGEKVKAYLRKGAQSVGGYEEYPNVEVGWGRLCLAESIPYGIS</sequence>
<evidence type="ECO:0000256" key="7">
    <source>
        <dbReference type="RuleBase" id="RU003355"/>
    </source>
</evidence>
<dbReference type="InterPro" id="IPR036852">
    <property type="entry name" value="Peptidase_S8/S53_dom_sf"/>
</dbReference>
<feature type="active site" description="Charge relay system" evidence="5 6">
    <location>
        <position position="210"/>
    </location>
</feature>
<dbReference type="Gene3D" id="3.40.50.200">
    <property type="entry name" value="Peptidase S8/S53 domain"/>
    <property type="match status" value="1"/>
</dbReference>
<evidence type="ECO:0000313" key="11">
    <source>
        <dbReference type="Proteomes" id="UP000408482"/>
    </source>
</evidence>
<feature type="active site" description="Charge relay system" evidence="5 6">
    <location>
        <position position="523"/>
    </location>
</feature>
<dbReference type="Pfam" id="PF18425">
    <property type="entry name" value="CspB_prodomain"/>
    <property type="match status" value="1"/>
</dbReference>
<dbReference type="InterPro" id="IPR017310">
    <property type="entry name" value="Pept_S8A_subtilisin_clostridia"/>
</dbReference>
<dbReference type="InterPro" id="IPR015500">
    <property type="entry name" value="Peptidase_S8_subtilisin-rel"/>
</dbReference>
<proteinExistence type="inferred from homology"/>
<keyword evidence="3 6" id="KW-0378">Hydrolase</keyword>
<dbReference type="InterPro" id="IPR041365">
    <property type="entry name" value="CspB_prodomain"/>
</dbReference>
<dbReference type="PANTHER" id="PTHR43806">
    <property type="entry name" value="PEPTIDASE S8"/>
    <property type="match status" value="1"/>
</dbReference>
<evidence type="ECO:0000259" key="9">
    <source>
        <dbReference type="Pfam" id="PF18425"/>
    </source>
</evidence>
<dbReference type="EC" id="3.4.21.-" evidence="10"/>
<evidence type="ECO:0000256" key="5">
    <source>
        <dbReference type="PIRSR" id="PIRSR615500-1"/>
    </source>
</evidence>
<evidence type="ECO:0000256" key="6">
    <source>
        <dbReference type="PROSITE-ProRule" id="PRU01240"/>
    </source>
</evidence>
<dbReference type="EMBL" id="CABHNW010000074">
    <property type="protein sequence ID" value="VUX37612.1"/>
    <property type="molecule type" value="Genomic_DNA"/>
</dbReference>
<evidence type="ECO:0000256" key="1">
    <source>
        <dbReference type="ARBA" id="ARBA00011073"/>
    </source>
</evidence>
<keyword evidence="11" id="KW-1185">Reference proteome</keyword>
<keyword evidence="4 6" id="KW-0720">Serine protease</keyword>
<dbReference type="PROSITE" id="PS00136">
    <property type="entry name" value="SUBTILASE_ASP"/>
    <property type="match status" value="1"/>
</dbReference>